<evidence type="ECO:0000313" key="2">
    <source>
        <dbReference type="EMBL" id="TKJ39173.1"/>
    </source>
</evidence>
<organism evidence="2 3">
    <name type="scientific">candidate division TA06 bacterium B3_TA06</name>
    <dbReference type="NCBI Taxonomy" id="2012487"/>
    <lineage>
        <taxon>Bacteria</taxon>
        <taxon>Bacteria division TA06</taxon>
    </lineage>
</organism>
<reference evidence="2 3" key="1">
    <citation type="submission" date="2017-06" db="EMBL/GenBank/DDBJ databases">
        <title>Novel microbial phyla capable of carbon fixation and sulfur reduction in deep-sea sediments.</title>
        <authorList>
            <person name="Huang J."/>
            <person name="Baker B."/>
            <person name="Wang Y."/>
        </authorList>
    </citation>
    <scope>NUCLEOTIDE SEQUENCE [LARGE SCALE GENOMIC DNA]</scope>
    <source>
        <strain evidence="2">B3_TA06</strain>
    </source>
</reference>
<proteinExistence type="predicted"/>
<evidence type="ECO:0000259" key="1">
    <source>
        <dbReference type="Pfam" id="PF13649"/>
    </source>
</evidence>
<keyword evidence="2" id="KW-0489">Methyltransferase</keyword>
<dbReference type="PANTHER" id="PTHR43667:SF2">
    <property type="entry name" value="FATTY ACID C-METHYL TRANSFERASE"/>
    <property type="match status" value="1"/>
</dbReference>
<feature type="domain" description="Methyltransferase" evidence="1">
    <location>
        <begin position="53"/>
        <end position="152"/>
    </location>
</feature>
<keyword evidence="2" id="KW-0808">Transferase</keyword>
<dbReference type="Pfam" id="PF13649">
    <property type="entry name" value="Methyltransf_25"/>
    <property type="match status" value="1"/>
</dbReference>
<dbReference type="EMBL" id="NJBO01000024">
    <property type="protein sequence ID" value="TKJ39173.1"/>
    <property type="molecule type" value="Genomic_DNA"/>
</dbReference>
<dbReference type="AlphaFoldDB" id="A0A532UW62"/>
<evidence type="ECO:0000313" key="3">
    <source>
        <dbReference type="Proteomes" id="UP000317778"/>
    </source>
</evidence>
<name>A0A532UW62_UNCT6</name>
<dbReference type="SUPFAM" id="SSF53335">
    <property type="entry name" value="S-adenosyl-L-methionine-dependent methyltransferases"/>
    <property type="match status" value="1"/>
</dbReference>
<sequence length="222" mass="25199">MPNRISRVTRSKESARASYNRMSRFYDLLAGGSERKFIEIGFKKLAVREGEKVLEIGFGTGHALVRLAQAVGEKGKVYGIDISDEMVRLSHERLRKSGLAERVHLKRGDAAKLPLDSESFDAVFMAFTLELFDTPQIPIVLAECQRLLRRGGRICVVSISKKGKDGLMMRLYEWAHKRFPAYVDCRPIYLREAFEDAGFQILDCEIMSMWGLPVEILLGVKQ</sequence>
<protein>
    <submittedName>
        <fullName evidence="2">2-heptaprenyl-1,4-naphthoquinone methyltransferase</fullName>
    </submittedName>
</protein>
<dbReference type="InterPro" id="IPR041698">
    <property type="entry name" value="Methyltransf_25"/>
</dbReference>
<dbReference type="Proteomes" id="UP000317778">
    <property type="component" value="Unassembled WGS sequence"/>
</dbReference>
<dbReference type="GO" id="GO:0008168">
    <property type="term" value="F:methyltransferase activity"/>
    <property type="evidence" value="ECO:0007669"/>
    <property type="project" value="UniProtKB-KW"/>
</dbReference>
<dbReference type="PANTHER" id="PTHR43667">
    <property type="entry name" value="CYCLOPROPANE-FATTY-ACYL-PHOSPHOLIPID SYNTHASE"/>
    <property type="match status" value="1"/>
</dbReference>
<comment type="caution">
    <text evidence="2">The sequence shown here is derived from an EMBL/GenBank/DDBJ whole genome shotgun (WGS) entry which is preliminary data.</text>
</comment>
<dbReference type="Gene3D" id="3.40.50.150">
    <property type="entry name" value="Vaccinia Virus protein VP39"/>
    <property type="match status" value="1"/>
</dbReference>
<dbReference type="InterPro" id="IPR029063">
    <property type="entry name" value="SAM-dependent_MTases_sf"/>
</dbReference>
<dbReference type="CDD" id="cd02440">
    <property type="entry name" value="AdoMet_MTases"/>
    <property type="match status" value="1"/>
</dbReference>
<accession>A0A532UW62</accession>
<dbReference type="InterPro" id="IPR050723">
    <property type="entry name" value="CFA/CMAS"/>
</dbReference>
<dbReference type="GO" id="GO:0032259">
    <property type="term" value="P:methylation"/>
    <property type="evidence" value="ECO:0007669"/>
    <property type="project" value="UniProtKB-KW"/>
</dbReference>
<gene>
    <name evidence="2" type="ORF">CEE36_10415</name>
</gene>